<dbReference type="STRING" id="1244531.CIG2463D_1841"/>
<dbReference type="RefSeq" id="WP_081867156.1">
    <property type="nucleotide sequence ID" value="NZ_CP009043.1"/>
</dbReference>
<accession>A0A076FI20</accession>
<gene>
    <name evidence="1" type="ORF">CIG1485E_1643</name>
</gene>
<organism evidence="1 2">
    <name type="scientific">Campylobacter iguaniorum</name>
    <dbReference type="NCBI Taxonomy" id="1244531"/>
    <lineage>
        <taxon>Bacteria</taxon>
        <taxon>Pseudomonadati</taxon>
        <taxon>Campylobacterota</taxon>
        <taxon>Epsilonproteobacteria</taxon>
        <taxon>Campylobacterales</taxon>
        <taxon>Campylobacteraceae</taxon>
        <taxon>Campylobacter</taxon>
    </lineage>
</organism>
<dbReference type="InterPro" id="IPR014419">
    <property type="entry name" value="HutZ"/>
</dbReference>
<dbReference type="eggNOG" id="COG0748">
    <property type="taxonomic scope" value="Bacteria"/>
</dbReference>
<dbReference type="SUPFAM" id="SSF50475">
    <property type="entry name" value="FMN-binding split barrel"/>
    <property type="match status" value="1"/>
</dbReference>
<dbReference type="PIRSF" id="PIRSF004633">
    <property type="entry name" value="UCP_PLP_oxd"/>
    <property type="match status" value="1"/>
</dbReference>
<evidence type="ECO:0000313" key="2">
    <source>
        <dbReference type="Proteomes" id="UP000028486"/>
    </source>
</evidence>
<protein>
    <submittedName>
        <fullName evidence="1">Heme oxygenase, HugZ family</fullName>
    </submittedName>
</protein>
<reference evidence="2" key="1">
    <citation type="journal article" date="2014" name="Genome Announc.">
        <title>Complete Genome Sequence of Campylobacter iguaniorum Strain 1485ET, Isolated from a Bearded Dragon (Pogona vitticeps).</title>
        <authorList>
            <person name="Gilbert M.J."/>
            <person name="Miller W.G."/>
            <person name="Yee E."/>
            <person name="Kik M."/>
            <person name="Wagenaar J.A."/>
            <person name="Duim B."/>
        </authorList>
    </citation>
    <scope>NUCLEOTIDE SEQUENCE [LARGE SCALE GENOMIC DNA]</scope>
    <source>
        <strain evidence="2">1485E</strain>
    </source>
</reference>
<dbReference type="InterPro" id="IPR012349">
    <property type="entry name" value="Split_barrel_FMN-bd"/>
</dbReference>
<evidence type="ECO:0000313" key="1">
    <source>
        <dbReference type="EMBL" id="AII15459.1"/>
    </source>
</evidence>
<dbReference type="HOGENOM" id="CLU_093808_1_0_7"/>
<dbReference type="AlphaFoldDB" id="A0A076FI20"/>
<dbReference type="EMBL" id="CP009043">
    <property type="protein sequence ID" value="AII15459.1"/>
    <property type="molecule type" value="Genomic_DNA"/>
</dbReference>
<keyword evidence="2" id="KW-1185">Reference proteome</keyword>
<name>A0A076FI20_9BACT</name>
<dbReference type="OrthoDB" id="92793at2"/>
<sequence>MKNNELTEFIDGFASLVISSFDGKTTHSSYAPCLRNEECFYICVSKLASHYANLTNYPNQISIIFLEDECKASSVFDRKRASFSCDCEQIFDERDAIFDKFIAKFSSDETPKILKNLSDFCIFKLILKNGRYVKGFGSAYETSGLNIVNHIMKK</sequence>
<dbReference type="Gene3D" id="2.30.110.10">
    <property type="entry name" value="Electron Transport, Fmn-binding Protein, Chain A"/>
    <property type="match status" value="1"/>
</dbReference>
<proteinExistence type="predicted"/>
<dbReference type="Proteomes" id="UP000028486">
    <property type="component" value="Chromosome"/>
</dbReference>
<dbReference type="KEGG" id="caj:CIG1485E_1643"/>